<evidence type="ECO:0000313" key="1">
    <source>
        <dbReference type="EMBL" id="KAJ7538274.1"/>
    </source>
</evidence>
<sequence>MKEMQIFVRSVDGQATAVLRSDPDDSISLLKKMAVPPHASHLFDCFYLMHGCKSLSDASTLRDSCVRDCSTLQLGFRLRGGGGDGGATGAESRDCYLKMYQEKKPDKVDPYEARLARWSRCALSAEALKPPCVIDLLGNIYNKEALVSALLKKSLPKRLGYIKGLKDMIPIHLSSIPGIQSDDEYCATKFQCPITGQEFNGKFRFFALRGCGHVLSVRALKEVQSTSCLVCHTPFDETDKFFVNGSDEEVNVLRQRMEEDKLRLQAKKEKKAKRGITEVDEGRETSVLDVLSFASKEEDISRRKGDVKNHVAVLAKPTGGIAAISVPKKFKASDKVPANATKSVYASIFTSSNKSEFRETYSCRSLPLGRN</sequence>
<keyword evidence="2" id="KW-1185">Reference proteome</keyword>
<proteinExistence type="predicted"/>
<evidence type="ECO:0000313" key="2">
    <source>
        <dbReference type="Proteomes" id="UP001162992"/>
    </source>
</evidence>
<gene>
    <name evidence="1" type="ORF">O6H91_11G041200</name>
</gene>
<organism evidence="1 2">
    <name type="scientific">Diphasiastrum complanatum</name>
    <name type="common">Issler's clubmoss</name>
    <name type="synonym">Lycopodium complanatum</name>
    <dbReference type="NCBI Taxonomy" id="34168"/>
    <lineage>
        <taxon>Eukaryota</taxon>
        <taxon>Viridiplantae</taxon>
        <taxon>Streptophyta</taxon>
        <taxon>Embryophyta</taxon>
        <taxon>Tracheophyta</taxon>
        <taxon>Lycopodiopsida</taxon>
        <taxon>Lycopodiales</taxon>
        <taxon>Lycopodiaceae</taxon>
        <taxon>Lycopodioideae</taxon>
        <taxon>Diphasiastrum</taxon>
    </lineage>
</organism>
<protein>
    <submittedName>
        <fullName evidence="1">Uncharacterized protein</fullName>
    </submittedName>
</protein>
<accession>A0ACC2C889</accession>
<dbReference type="Proteomes" id="UP001162992">
    <property type="component" value="Chromosome 11"/>
</dbReference>
<comment type="caution">
    <text evidence="1">The sequence shown here is derived from an EMBL/GenBank/DDBJ whole genome shotgun (WGS) entry which is preliminary data.</text>
</comment>
<reference evidence="2" key="1">
    <citation type="journal article" date="2024" name="Proc. Natl. Acad. Sci. U.S.A.">
        <title>Extraordinary preservation of gene collinearity over three hundred million years revealed in homosporous lycophytes.</title>
        <authorList>
            <person name="Li C."/>
            <person name="Wickell D."/>
            <person name="Kuo L.Y."/>
            <person name="Chen X."/>
            <person name="Nie B."/>
            <person name="Liao X."/>
            <person name="Peng D."/>
            <person name="Ji J."/>
            <person name="Jenkins J."/>
            <person name="Williams M."/>
            <person name="Shu S."/>
            <person name="Plott C."/>
            <person name="Barry K."/>
            <person name="Rajasekar S."/>
            <person name="Grimwood J."/>
            <person name="Han X."/>
            <person name="Sun S."/>
            <person name="Hou Z."/>
            <person name="He W."/>
            <person name="Dai G."/>
            <person name="Sun C."/>
            <person name="Schmutz J."/>
            <person name="Leebens-Mack J.H."/>
            <person name="Li F.W."/>
            <person name="Wang L."/>
        </authorList>
    </citation>
    <scope>NUCLEOTIDE SEQUENCE [LARGE SCALE GENOMIC DNA]</scope>
    <source>
        <strain evidence="2">cv. PW_Plant_1</strain>
    </source>
</reference>
<name>A0ACC2C889_DIPCM</name>
<dbReference type="EMBL" id="CM055102">
    <property type="protein sequence ID" value="KAJ7538274.1"/>
    <property type="molecule type" value="Genomic_DNA"/>
</dbReference>